<sequence length="245" mass="28413">MIKALIRELLQKIREEEGLGKKEKEKDSKEKCRVEQKSYKKGEEKSQVDCLSVTEMLNEMEQILYHDKGADAHLMAPRKVYPPPSHFSRRLAALRARQARDKATNENVAPHNNEVVDISSDSDSEQVPEYVTREEAGIEEEDEDIPEYVPGAEPMGEEEDPEEDSEEDPEEEPQEEQPEAMEQNEDQEEVNHGEDQEMAFGWANHEEEEEEEEEEDKYFDLLDLDDFVDYWELAPPPSPLSDDDE</sequence>
<proteinExistence type="predicted"/>
<comment type="caution">
    <text evidence="2">The sequence shown here is derived from an EMBL/GenBank/DDBJ whole genome shotgun (WGS) entry which is preliminary data.</text>
</comment>
<name>A0ABU6SMH8_9FABA</name>
<dbReference type="EMBL" id="JASCZI010061077">
    <property type="protein sequence ID" value="MED6137535.1"/>
    <property type="molecule type" value="Genomic_DNA"/>
</dbReference>
<evidence type="ECO:0000313" key="3">
    <source>
        <dbReference type="Proteomes" id="UP001341840"/>
    </source>
</evidence>
<keyword evidence="3" id="KW-1185">Reference proteome</keyword>
<accession>A0ABU6SMH8</accession>
<evidence type="ECO:0000256" key="1">
    <source>
        <dbReference type="SAM" id="MobiDB-lite"/>
    </source>
</evidence>
<gene>
    <name evidence="2" type="ORF">PIB30_065838</name>
</gene>
<feature type="compositionally biased region" description="Acidic residues" evidence="1">
    <location>
        <begin position="155"/>
        <end position="188"/>
    </location>
</feature>
<feature type="compositionally biased region" description="Acidic residues" evidence="1">
    <location>
        <begin position="137"/>
        <end position="146"/>
    </location>
</feature>
<feature type="compositionally biased region" description="Acidic residues" evidence="1">
    <location>
        <begin position="206"/>
        <end position="217"/>
    </location>
</feature>
<reference evidence="2 3" key="1">
    <citation type="journal article" date="2023" name="Plants (Basel)">
        <title>Bridging the Gap: Combining Genomics and Transcriptomics Approaches to Understand Stylosanthes scabra, an Orphan Legume from the Brazilian Caatinga.</title>
        <authorList>
            <person name="Ferreira-Neto J.R.C."/>
            <person name="da Silva M.D."/>
            <person name="Binneck E."/>
            <person name="de Melo N.F."/>
            <person name="da Silva R.H."/>
            <person name="de Melo A.L.T.M."/>
            <person name="Pandolfi V."/>
            <person name="Bustamante F.O."/>
            <person name="Brasileiro-Vidal A.C."/>
            <person name="Benko-Iseppon A.M."/>
        </authorList>
    </citation>
    <scope>NUCLEOTIDE SEQUENCE [LARGE SCALE GENOMIC DNA]</scope>
    <source>
        <tissue evidence="2">Leaves</tissue>
    </source>
</reference>
<feature type="region of interest" description="Disordered" evidence="1">
    <location>
        <begin position="16"/>
        <end position="45"/>
    </location>
</feature>
<evidence type="ECO:0000313" key="2">
    <source>
        <dbReference type="EMBL" id="MED6137535.1"/>
    </source>
</evidence>
<evidence type="ECO:0008006" key="4">
    <source>
        <dbReference type="Google" id="ProtNLM"/>
    </source>
</evidence>
<organism evidence="2 3">
    <name type="scientific">Stylosanthes scabra</name>
    <dbReference type="NCBI Taxonomy" id="79078"/>
    <lineage>
        <taxon>Eukaryota</taxon>
        <taxon>Viridiplantae</taxon>
        <taxon>Streptophyta</taxon>
        <taxon>Embryophyta</taxon>
        <taxon>Tracheophyta</taxon>
        <taxon>Spermatophyta</taxon>
        <taxon>Magnoliopsida</taxon>
        <taxon>eudicotyledons</taxon>
        <taxon>Gunneridae</taxon>
        <taxon>Pentapetalae</taxon>
        <taxon>rosids</taxon>
        <taxon>fabids</taxon>
        <taxon>Fabales</taxon>
        <taxon>Fabaceae</taxon>
        <taxon>Papilionoideae</taxon>
        <taxon>50 kb inversion clade</taxon>
        <taxon>dalbergioids sensu lato</taxon>
        <taxon>Dalbergieae</taxon>
        <taxon>Pterocarpus clade</taxon>
        <taxon>Stylosanthes</taxon>
    </lineage>
</organism>
<feature type="region of interest" description="Disordered" evidence="1">
    <location>
        <begin position="95"/>
        <end position="217"/>
    </location>
</feature>
<dbReference type="Proteomes" id="UP001341840">
    <property type="component" value="Unassembled WGS sequence"/>
</dbReference>
<protein>
    <recommendedName>
        <fullName evidence="4">Glutamic acid-rich protein-like</fullName>
    </recommendedName>
</protein>